<evidence type="ECO:0000256" key="1">
    <source>
        <dbReference type="ARBA" id="ARBA00007992"/>
    </source>
</evidence>
<comment type="caution">
    <text evidence="7">The sequence shown here is derived from an EMBL/GenBank/DDBJ whole genome shotgun (WGS) entry which is preliminary data.</text>
</comment>
<proteinExistence type="inferred from homology"/>
<keyword evidence="5" id="KW-0503">Monooxygenase</keyword>
<dbReference type="Proteomes" id="UP001265746">
    <property type="component" value="Unassembled WGS sequence"/>
</dbReference>
<organism evidence="7 8">
    <name type="scientific">Phomopsis amygdali</name>
    <name type="common">Fusicoccum amygdali</name>
    <dbReference type="NCBI Taxonomy" id="1214568"/>
    <lineage>
        <taxon>Eukaryota</taxon>
        <taxon>Fungi</taxon>
        <taxon>Dikarya</taxon>
        <taxon>Ascomycota</taxon>
        <taxon>Pezizomycotina</taxon>
        <taxon>Sordariomycetes</taxon>
        <taxon>Sordariomycetidae</taxon>
        <taxon>Diaporthales</taxon>
        <taxon>Diaporthaceae</taxon>
        <taxon>Diaporthe</taxon>
    </lineage>
</organism>
<dbReference type="InterPro" id="IPR050493">
    <property type="entry name" value="FAD-dep_Monooxygenase_BioMet"/>
</dbReference>
<evidence type="ECO:0000259" key="6">
    <source>
        <dbReference type="Pfam" id="PF01494"/>
    </source>
</evidence>
<keyword evidence="3" id="KW-0274">FAD</keyword>
<protein>
    <recommendedName>
        <fullName evidence="6">FAD-binding domain-containing protein</fullName>
    </recommendedName>
</protein>
<evidence type="ECO:0000313" key="8">
    <source>
        <dbReference type="Proteomes" id="UP001265746"/>
    </source>
</evidence>
<evidence type="ECO:0000256" key="4">
    <source>
        <dbReference type="ARBA" id="ARBA00023002"/>
    </source>
</evidence>
<dbReference type="PROSITE" id="PS51257">
    <property type="entry name" value="PROKAR_LIPOPROTEIN"/>
    <property type="match status" value="1"/>
</dbReference>
<dbReference type="SUPFAM" id="SSF54373">
    <property type="entry name" value="FAD-linked reductases, C-terminal domain"/>
    <property type="match status" value="1"/>
</dbReference>
<dbReference type="Pfam" id="PF01494">
    <property type="entry name" value="FAD_binding_3"/>
    <property type="match status" value="1"/>
</dbReference>
<gene>
    <name evidence="7" type="ORF">N8I77_011453</name>
</gene>
<dbReference type="PRINTS" id="PR00420">
    <property type="entry name" value="RNGMNOXGNASE"/>
</dbReference>
<sequence length="316" mass="34878">MSIRLVRDINTALDQAHAMFKVIIIGAGLGGLACAIACRRYGLEVIVLEKAPKIIPVGAGIQVPPNASRVLQWFGLLERVQDYGCVLDYTDLVRYEDGSRILRSWAGKSIEQKYGAPWMVIHRADYHQVLLEAATNSGAQVRLGSSVSNIDFDKIAVEVEGGQIISGNVVVGADGLWSTTRDLILGQPSPPFETGDLAYRATLKTANMLALKDPQVTKLCTQNSVTLWMGPDRHCVLYPLRGGSEFNLVLLRPDNLPPGTSKVEGEVGEMRETFKGWDSSLTKIISLIPSVLKWKLSFHHELETWRKVSWLEAKVK</sequence>
<dbReference type="GO" id="GO:0071949">
    <property type="term" value="F:FAD binding"/>
    <property type="evidence" value="ECO:0007669"/>
    <property type="project" value="InterPro"/>
</dbReference>
<dbReference type="GO" id="GO:0004497">
    <property type="term" value="F:monooxygenase activity"/>
    <property type="evidence" value="ECO:0007669"/>
    <property type="project" value="UniProtKB-KW"/>
</dbReference>
<accession>A0AAD9S8C8</accession>
<comment type="similarity">
    <text evidence="1">Belongs to the paxM FAD-dependent monooxygenase family.</text>
</comment>
<dbReference type="SUPFAM" id="SSF51905">
    <property type="entry name" value="FAD/NAD(P)-binding domain"/>
    <property type="match status" value="1"/>
</dbReference>
<keyword evidence="4" id="KW-0560">Oxidoreductase</keyword>
<dbReference type="AlphaFoldDB" id="A0AAD9S8C8"/>
<keyword evidence="8" id="KW-1185">Reference proteome</keyword>
<evidence type="ECO:0000256" key="2">
    <source>
        <dbReference type="ARBA" id="ARBA00022630"/>
    </source>
</evidence>
<dbReference type="InterPro" id="IPR002938">
    <property type="entry name" value="FAD-bd"/>
</dbReference>
<evidence type="ECO:0000256" key="3">
    <source>
        <dbReference type="ARBA" id="ARBA00022827"/>
    </source>
</evidence>
<dbReference type="PANTHER" id="PTHR13789:SF311">
    <property type="entry name" value="HYDROXYLASE, PUTATIVE (AFU_ORTHOLOGUE AFUA_5G10180)-RELATED"/>
    <property type="match status" value="1"/>
</dbReference>
<dbReference type="Gene3D" id="3.50.50.60">
    <property type="entry name" value="FAD/NAD(P)-binding domain"/>
    <property type="match status" value="1"/>
</dbReference>
<dbReference type="PANTHER" id="PTHR13789">
    <property type="entry name" value="MONOOXYGENASE"/>
    <property type="match status" value="1"/>
</dbReference>
<evidence type="ECO:0000256" key="5">
    <source>
        <dbReference type="ARBA" id="ARBA00023033"/>
    </source>
</evidence>
<dbReference type="InterPro" id="IPR036188">
    <property type="entry name" value="FAD/NAD-bd_sf"/>
</dbReference>
<reference evidence="7" key="1">
    <citation type="submission" date="2023-06" db="EMBL/GenBank/DDBJ databases">
        <authorList>
            <person name="Noh H."/>
        </authorList>
    </citation>
    <scope>NUCLEOTIDE SEQUENCE</scope>
    <source>
        <strain evidence="7">DUCC20226</strain>
    </source>
</reference>
<dbReference type="EMBL" id="JAUJFL010000007">
    <property type="protein sequence ID" value="KAK2599723.1"/>
    <property type="molecule type" value="Genomic_DNA"/>
</dbReference>
<feature type="domain" description="FAD-binding" evidence="6">
    <location>
        <begin position="21"/>
        <end position="184"/>
    </location>
</feature>
<evidence type="ECO:0000313" key="7">
    <source>
        <dbReference type="EMBL" id="KAK2599723.1"/>
    </source>
</evidence>
<keyword evidence="2" id="KW-0285">Flavoprotein</keyword>
<name>A0AAD9S8C8_PHOAM</name>